<dbReference type="OrthoDB" id="2476294at2"/>
<keyword evidence="3" id="KW-1185">Reference proteome</keyword>
<evidence type="ECO:0000313" key="3">
    <source>
        <dbReference type="Proteomes" id="UP000061660"/>
    </source>
</evidence>
<dbReference type="Proteomes" id="UP000061660">
    <property type="component" value="Chromosome"/>
</dbReference>
<gene>
    <name evidence="2" type="ORF">IJ22_12860</name>
</gene>
<dbReference type="EMBL" id="CP013652">
    <property type="protein sequence ID" value="ALS21662.1"/>
    <property type="molecule type" value="Genomic_DNA"/>
</dbReference>
<dbReference type="AlphaFoldDB" id="A0A0U2W5C7"/>
<reference evidence="3" key="1">
    <citation type="submission" date="2015-12" db="EMBL/GenBank/DDBJ databases">
        <title>Complete genome sequences of two moderately thermophilic Paenibacillus species.</title>
        <authorList>
            <person name="Butler R.III."/>
            <person name="Wang J."/>
            <person name="Stark B.C."/>
            <person name="Pombert J.-F."/>
        </authorList>
    </citation>
    <scope>NUCLEOTIDE SEQUENCE [LARGE SCALE GENOMIC DNA]</scope>
    <source>
        <strain evidence="3">32O-Y</strain>
    </source>
</reference>
<name>A0A0U2W5C7_9BACL</name>
<evidence type="ECO:0000256" key="1">
    <source>
        <dbReference type="SAM" id="MobiDB-lite"/>
    </source>
</evidence>
<protein>
    <submittedName>
        <fullName evidence="2">Uncharacterized protein</fullName>
    </submittedName>
</protein>
<feature type="compositionally biased region" description="Basic and acidic residues" evidence="1">
    <location>
        <begin position="39"/>
        <end position="81"/>
    </location>
</feature>
<dbReference type="KEGG" id="pnp:IJ22_12860"/>
<accession>A0A0U2W5C7</accession>
<dbReference type="PATRIC" id="fig|162209.4.peg.1365"/>
<sequence length="107" mass="12135">MSLKSIEMQFALHKNDEAGLKQHQLMNKPVQDQTVLSNEAEKHTLKERQVAAKAEETNGSTVKDDGPKRQHGQEKRRRDGKFAGQSGARPEPRRDHPFKGQHIDLSL</sequence>
<evidence type="ECO:0000313" key="2">
    <source>
        <dbReference type="EMBL" id="ALS21662.1"/>
    </source>
</evidence>
<reference evidence="2 3" key="2">
    <citation type="journal article" date="2016" name="Genome Announc.">
        <title>Complete Genome Sequences of Two Interactive Moderate Thermophiles, Paenibacillus napthalenovorans 32O-Y and Paenibacillus sp. 32O-W.</title>
        <authorList>
            <person name="Butler R.R.III."/>
            <person name="Wang J."/>
            <person name="Stark B.C."/>
            <person name="Pombert J.F."/>
        </authorList>
    </citation>
    <scope>NUCLEOTIDE SEQUENCE [LARGE SCALE GENOMIC DNA]</scope>
    <source>
        <strain evidence="2 3">32O-Y</strain>
    </source>
</reference>
<dbReference type="STRING" id="162209.IJ22_12860"/>
<feature type="compositionally biased region" description="Basic and acidic residues" evidence="1">
    <location>
        <begin position="90"/>
        <end position="107"/>
    </location>
</feature>
<feature type="region of interest" description="Disordered" evidence="1">
    <location>
        <begin position="20"/>
        <end position="107"/>
    </location>
</feature>
<organism evidence="2 3">
    <name type="scientific">Paenibacillus naphthalenovorans</name>
    <dbReference type="NCBI Taxonomy" id="162209"/>
    <lineage>
        <taxon>Bacteria</taxon>
        <taxon>Bacillati</taxon>
        <taxon>Bacillota</taxon>
        <taxon>Bacilli</taxon>
        <taxon>Bacillales</taxon>
        <taxon>Paenibacillaceae</taxon>
        <taxon>Paenibacillus</taxon>
    </lineage>
</organism>
<proteinExistence type="predicted"/>
<dbReference type="RefSeq" id="WP_054818895.1">
    <property type="nucleotide sequence ID" value="NZ_CP013652.1"/>
</dbReference>